<reference evidence="1" key="1">
    <citation type="submission" date="2023-05" db="EMBL/GenBank/DDBJ databases">
        <authorList>
            <person name="Stuckert A."/>
        </authorList>
    </citation>
    <scope>NUCLEOTIDE SEQUENCE</scope>
</reference>
<proteinExistence type="predicted"/>
<feature type="non-terminal residue" evidence="1">
    <location>
        <position position="99"/>
    </location>
</feature>
<evidence type="ECO:0000313" key="1">
    <source>
        <dbReference type="EMBL" id="CAI9605767.1"/>
    </source>
</evidence>
<comment type="caution">
    <text evidence="1">The sequence shown here is derived from an EMBL/GenBank/DDBJ whole genome shotgun (WGS) entry which is preliminary data.</text>
</comment>
<name>A0ABN9GC02_9NEOB</name>
<gene>
    <name evidence="1" type="ORF">SPARVUS_LOCUS13662865</name>
</gene>
<dbReference type="EMBL" id="CATNWA010018175">
    <property type="protein sequence ID" value="CAI9605767.1"/>
    <property type="molecule type" value="Genomic_DNA"/>
</dbReference>
<accession>A0ABN9GC02</accession>
<organism evidence="1 2">
    <name type="scientific">Staurois parvus</name>
    <dbReference type="NCBI Taxonomy" id="386267"/>
    <lineage>
        <taxon>Eukaryota</taxon>
        <taxon>Metazoa</taxon>
        <taxon>Chordata</taxon>
        <taxon>Craniata</taxon>
        <taxon>Vertebrata</taxon>
        <taxon>Euteleostomi</taxon>
        <taxon>Amphibia</taxon>
        <taxon>Batrachia</taxon>
        <taxon>Anura</taxon>
        <taxon>Neobatrachia</taxon>
        <taxon>Ranoidea</taxon>
        <taxon>Ranidae</taxon>
        <taxon>Staurois</taxon>
    </lineage>
</organism>
<dbReference type="Proteomes" id="UP001162483">
    <property type="component" value="Unassembled WGS sequence"/>
</dbReference>
<protein>
    <submittedName>
        <fullName evidence="1">Uncharacterized protein</fullName>
    </submittedName>
</protein>
<sequence>MAELWRWRQQQWEAVQGPMTDSGLAADNEEAVYRGLWQIRGLEQLWEARKIECQHPMPSGTWQQHEDGYRAHGRVAKRKQLKLKAIQRPMLKSPPSSSV</sequence>
<keyword evidence="2" id="KW-1185">Reference proteome</keyword>
<evidence type="ECO:0000313" key="2">
    <source>
        <dbReference type="Proteomes" id="UP001162483"/>
    </source>
</evidence>